<dbReference type="AlphaFoldDB" id="A0A378YA14"/>
<organism evidence="1 2">
    <name type="scientific">Nocardia otitidiscaviarum</name>
    <dbReference type="NCBI Taxonomy" id="1823"/>
    <lineage>
        <taxon>Bacteria</taxon>
        <taxon>Bacillati</taxon>
        <taxon>Actinomycetota</taxon>
        <taxon>Actinomycetes</taxon>
        <taxon>Mycobacteriales</taxon>
        <taxon>Nocardiaceae</taxon>
        <taxon>Nocardia</taxon>
    </lineage>
</organism>
<accession>A0A378YA14</accession>
<evidence type="ECO:0000313" key="1">
    <source>
        <dbReference type="EMBL" id="SUA73390.1"/>
    </source>
</evidence>
<sequence>MSFESGERRALTYSTGMRCQRQPYLLHLVLGGATALGVLTGCGSGESSADEQASPVTCAEFLRMSSAEQFDAVERAVQNKPGWQLEAVEGDGPSMALRAATTMVTKNCSLPDAAERTVAESVRIPSTTP</sequence>
<keyword evidence="2" id="KW-1185">Reference proteome</keyword>
<protein>
    <submittedName>
        <fullName evidence="1">Uncharacterized protein</fullName>
    </submittedName>
</protein>
<dbReference type="EMBL" id="UGRY01000002">
    <property type="protein sequence ID" value="SUA73390.1"/>
    <property type="molecule type" value="Genomic_DNA"/>
</dbReference>
<dbReference type="Proteomes" id="UP000255467">
    <property type="component" value="Unassembled WGS sequence"/>
</dbReference>
<gene>
    <name evidence="1" type="ORF">NCTC1934_00831</name>
</gene>
<reference evidence="1 2" key="1">
    <citation type="submission" date="2018-06" db="EMBL/GenBank/DDBJ databases">
        <authorList>
            <consortium name="Pathogen Informatics"/>
            <person name="Doyle S."/>
        </authorList>
    </citation>
    <scope>NUCLEOTIDE SEQUENCE [LARGE SCALE GENOMIC DNA]</scope>
    <source>
        <strain evidence="1 2">NCTC1934</strain>
    </source>
</reference>
<evidence type="ECO:0000313" key="2">
    <source>
        <dbReference type="Proteomes" id="UP000255467"/>
    </source>
</evidence>
<name>A0A378YA14_9NOCA</name>
<proteinExistence type="predicted"/>